<keyword evidence="2" id="KW-1185">Reference proteome</keyword>
<comment type="caution">
    <text evidence="1">The sequence shown here is derived from an EMBL/GenBank/DDBJ whole genome shotgun (WGS) entry which is preliminary data.</text>
</comment>
<dbReference type="RefSeq" id="WP_235715006.1">
    <property type="nucleotide sequence ID" value="NZ_BAUV01000024.1"/>
</dbReference>
<name>W4QX34_HALA3</name>
<accession>W4QX34</accession>
<evidence type="ECO:0000313" key="2">
    <source>
        <dbReference type="Proteomes" id="UP000018896"/>
    </source>
</evidence>
<dbReference type="Proteomes" id="UP000018896">
    <property type="component" value="Unassembled WGS sequence"/>
</dbReference>
<gene>
    <name evidence="1" type="ORF">JCM9157_3021</name>
</gene>
<organism evidence="1 2">
    <name type="scientific">Halalkalibacter akibai (strain ATCC 43226 / DSM 21942 / CIP 109018 / JCM 9157 / 1139)</name>
    <name type="common">Bacillus akibai</name>
    <dbReference type="NCBI Taxonomy" id="1236973"/>
    <lineage>
        <taxon>Bacteria</taxon>
        <taxon>Bacillati</taxon>
        <taxon>Bacillota</taxon>
        <taxon>Bacilli</taxon>
        <taxon>Bacillales</taxon>
        <taxon>Bacillaceae</taxon>
        <taxon>Halalkalibacter</taxon>
    </lineage>
</organism>
<protein>
    <submittedName>
        <fullName evidence="1">Uncharacterized protein</fullName>
    </submittedName>
</protein>
<dbReference type="STRING" id="1236973.JCM9157_3021"/>
<evidence type="ECO:0000313" key="1">
    <source>
        <dbReference type="EMBL" id="GAE35884.1"/>
    </source>
</evidence>
<reference evidence="1 2" key="1">
    <citation type="journal article" date="2014" name="Genome Announc.">
        <title>Draft Genome Sequences of Three Alkaliphilic Bacillus Strains, Bacillus wakoensis JCM 9140T, Bacillus akibai JCM 9157T, and Bacillus hemicellulosilyticus JCM 9152T.</title>
        <authorList>
            <person name="Yuki M."/>
            <person name="Oshima K."/>
            <person name="Suda W."/>
            <person name="Oshida Y."/>
            <person name="Kitamura K."/>
            <person name="Iida T."/>
            <person name="Hattori M."/>
            <person name="Ohkuma M."/>
        </authorList>
    </citation>
    <scope>NUCLEOTIDE SEQUENCE [LARGE SCALE GENOMIC DNA]</scope>
    <source>
        <strain evidence="1 2">JCM 9157</strain>
    </source>
</reference>
<proteinExistence type="predicted"/>
<dbReference type="AlphaFoldDB" id="W4QX34"/>
<dbReference type="EMBL" id="BAUV01000024">
    <property type="protein sequence ID" value="GAE35884.1"/>
    <property type="molecule type" value="Genomic_DNA"/>
</dbReference>
<sequence length="59" mass="7205">MKQKGKNRVAHLYQFYIDVAFAERLVEVRLNSVVVTMKGREYLLKNRDEQLEVLFRYIW</sequence>